<feature type="coiled-coil region" evidence="1">
    <location>
        <begin position="460"/>
        <end position="502"/>
    </location>
</feature>
<organism evidence="3 4">
    <name type="scientific">Erythroxylum novogranatense</name>
    <dbReference type="NCBI Taxonomy" id="1862640"/>
    <lineage>
        <taxon>Eukaryota</taxon>
        <taxon>Viridiplantae</taxon>
        <taxon>Streptophyta</taxon>
        <taxon>Embryophyta</taxon>
        <taxon>Tracheophyta</taxon>
        <taxon>Spermatophyta</taxon>
        <taxon>Magnoliopsida</taxon>
        <taxon>eudicotyledons</taxon>
        <taxon>Gunneridae</taxon>
        <taxon>Pentapetalae</taxon>
        <taxon>rosids</taxon>
        <taxon>fabids</taxon>
        <taxon>Malpighiales</taxon>
        <taxon>Erythroxylaceae</taxon>
        <taxon>Erythroxylum</taxon>
    </lineage>
</organism>
<proteinExistence type="predicted"/>
<dbReference type="InterPro" id="IPR036691">
    <property type="entry name" value="Endo/exonu/phosph_ase_sf"/>
</dbReference>
<dbReference type="EMBL" id="JAIWQS010000012">
    <property type="protein sequence ID" value="KAJ8749086.1"/>
    <property type="molecule type" value="Genomic_DNA"/>
</dbReference>
<evidence type="ECO:0000313" key="4">
    <source>
        <dbReference type="Proteomes" id="UP001159364"/>
    </source>
</evidence>
<dbReference type="GO" id="GO:0003824">
    <property type="term" value="F:catalytic activity"/>
    <property type="evidence" value="ECO:0007669"/>
    <property type="project" value="InterPro"/>
</dbReference>
<dbReference type="PANTHER" id="PTHR33710:SF77">
    <property type="entry name" value="DNASE I-LIKE SUPERFAMILY PROTEIN"/>
    <property type="match status" value="1"/>
</dbReference>
<evidence type="ECO:0000256" key="1">
    <source>
        <dbReference type="SAM" id="Coils"/>
    </source>
</evidence>
<dbReference type="PANTHER" id="PTHR33710">
    <property type="entry name" value="BNAC02G09200D PROTEIN"/>
    <property type="match status" value="1"/>
</dbReference>
<keyword evidence="1" id="KW-0175">Coiled coil</keyword>
<dbReference type="AlphaFoldDB" id="A0AAV8SAN4"/>
<accession>A0AAV8SAN4</accession>
<comment type="caution">
    <text evidence="3">The sequence shown here is derived from an EMBL/GenBank/DDBJ whole genome shotgun (WGS) entry which is preliminary data.</text>
</comment>
<dbReference type="Pfam" id="PF03372">
    <property type="entry name" value="Exo_endo_phos"/>
    <property type="match status" value="1"/>
</dbReference>
<keyword evidence="4" id="KW-1185">Reference proteome</keyword>
<dbReference type="InterPro" id="IPR005135">
    <property type="entry name" value="Endo/exonuclease/phosphatase"/>
</dbReference>
<evidence type="ECO:0000313" key="3">
    <source>
        <dbReference type="EMBL" id="KAJ8749086.1"/>
    </source>
</evidence>
<dbReference type="Proteomes" id="UP001159364">
    <property type="component" value="Linkage Group LG12"/>
</dbReference>
<protein>
    <recommendedName>
        <fullName evidence="2">Endonuclease/exonuclease/phosphatase domain-containing protein</fullName>
    </recommendedName>
</protein>
<feature type="domain" description="Endonuclease/exonuclease/phosphatase" evidence="2">
    <location>
        <begin position="201"/>
        <end position="413"/>
    </location>
</feature>
<dbReference type="SUPFAM" id="SSF56219">
    <property type="entry name" value="DNase I-like"/>
    <property type="match status" value="1"/>
</dbReference>
<name>A0AAV8SAN4_9ROSI</name>
<reference evidence="3 4" key="1">
    <citation type="submission" date="2021-09" db="EMBL/GenBank/DDBJ databases">
        <title>Genomic insights and catalytic innovation underlie evolution of tropane alkaloids biosynthesis.</title>
        <authorList>
            <person name="Wang Y.-J."/>
            <person name="Tian T."/>
            <person name="Huang J.-P."/>
            <person name="Huang S.-X."/>
        </authorList>
    </citation>
    <scope>NUCLEOTIDE SEQUENCE [LARGE SCALE GENOMIC DNA]</scope>
    <source>
        <strain evidence="3">KIB-2018</strain>
        <tissue evidence="3">Leaf</tissue>
    </source>
</reference>
<dbReference type="Gene3D" id="3.60.10.10">
    <property type="entry name" value="Endonuclease/exonuclease/phosphatase"/>
    <property type="match status" value="1"/>
</dbReference>
<sequence length="695" mass="77037">MDSVTASQIRLDYAKVCVEIDAVADIPKTIDVILRDGTICSVWVEIPWMPLKCDACKVFGHAVKGCPKKTKQVWAPKVQGSTDAGEVTPFPLVATTRGSVPSAANRQRVVAEVEPPLSVVEPPTPKATTQSIEQLEDHLVDSVVSAIKIMDAKVAVGMVVEPGTGVVSPNRFDPIASSETDFQVVAKASSPKKIRAAAAGVAEVLKDLHKKKKAQVDRACLLETRVKRANVARILSAWFPGWNFLSNYDYAVNGRIWILWKPGVQIQPIAESDQSITCSFSFGLQSGHFTAVYGSNDGRERNNLWLHLLDVQLLVGSSPWFIAGDFNIIAAASESSGCQFSSQLLNDMDEFKDWMCAAGVQDHPFLGPTFTWTNNQCAGFLARKLDRILISDDWFGTYGCSGVEFLAPQISDHCPAVLDLRVERLSVPKPFKFFNFWTRHPNFIALVEASWKLPVEGSPMLRLFLKLKRLKAVLRELNKKCYADISQRVVDKRKELDDLQLQVMMPNVDMAVVEQTVKVYKEYRELLLAEESFYKQKSGVQCVKEGDANTKFYHCSVKSKLCKSQIRMLNTEQGDFVDTKQGLADVAVGYFSKLLGEKDPNVVVPDVSLLKDFLPGAIGEAKQQLLVKELNPSKTEVFSSGVPVDELEAIHDATGFALGQLPVRYLGVPLMSKRLTERDCGPLIDNVRKRVSVKR</sequence>
<evidence type="ECO:0000259" key="2">
    <source>
        <dbReference type="Pfam" id="PF03372"/>
    </source>
</evidence>
<gene>
    <name evidence="3" type="ORF">K2173_013693</name>
</gene>